<dbReference type="Gene3D" id="1.20.120.160">
    <property type="entry name" value="HPT domain"/>
    <property type="match status" value="1"/>
</dbReference>
<dbReference type="GO" id="GO:0000160">
    <property type="term" value="P:phosphorelay signal transduction system"/>
    <property type="evidence" value="ECO:0007669"/>
    <property type="project" value="InterPro"/>
</dbReference>
<protein>
    <submittedName>
        <fullName evidence="1">Hpt domain-containing protein</fullName>
    </submittedName>
</protein>
<dbReference type="Proteomes" id="UP000466966">
    <property type="component" value="Unassembled WGS sequence"/>
</dbReference>
<proteinExistence type="predicted"/>
<dbReference type="EMBL" id="WTYV01000004">
    <property type="protein sequence ID" value="MXO72274.1"/>
    <property type="molecule type" value="Genomic_DNA"/>
</dbReference>
<gene>
    <name evidence="1" type="ORF">GRI99_11615</name>
</gene>
<evidence type="ECO:0000313" key="2">
    <source>
        <dbReference type="Proteomes" id="UP000466966"/>
    </source>
</evidence>
<name>A0A844Z0P0_9SPHN</name>
<dbReference type="RefSeq" id="WP_160772193.1">
    <property type="nucleotide sequence ID" value="NZ_WTYV01000004.1"/>
</dbReference>
<evidence type="ECO:0000313" key="1">
    <source>
        <dbReference type="EMBL" id="MXO72274.1"/>
    </source>
</evidence>
<reference evidence="1 2" key="1">
    <citation type="submission" date="2019-12" db="EMBL/GenBank/DDBJ databases">
        <title>Genomic-based taxomic classification of the family Erythrobacteraceae.</title>
        <authorList>
            <person name="Xu L."/>
        </authorList>
    </citation>
    <scope>NUCLEOTIDE SEQUENCE [LARGE SCALE GENOMIC DNA]</scope>
    <source>
        <strain evidence="1 2">M0322</strain>
    </source>
</reference>
<sequence length="101" mass="10834">MTMDRADFEANIAAAAGDDQALRAELLASFASSLDHQIDLLRRSRCDGNWEVAARRLKSLGVSFHASDLALLADEALEAAPGDPVVLRKLDRLNLGFAALA</sequence>
<organism evidence="1 2">
    <name type="scientific">Alteraurantiacibacter buctensis</name>
    <dbReference type="NCBI Taxonomy" id="1503981"/>
    <lineage>
        <taxon>Bacteria</taxon>
        <taxon>Pseudomonadati</taxon>
        <taxon>Pseudomonadota</taxon>
        <taxon>Alphaproteobacteria</taxon>
        <taxon>Sphingomonadales</taxon>
        <taxon>Erythrobacteraceae</taxon>
        <taxon>Alteraurantiacibacter</taxon>
    </lineage>
</organism>
<dbReference type="OrthoDB" id="7427752at2"/>
<dbReference type="InterPro" id="IPR036641">
    <property type="entry name" value="HPT_dom_sf"/>
</dbReference>
<dbReference type="AlphaFoldDB" id="A0A844Z0P0"/>
<keyword evidence="2" id="KW-1185">Reference proteome</keyword>
<comment type="caution">
    <text evidence="1">The sequence shown here is derived from an EMBL/GenBank/DDBJ whole genome shotgun (WGS) entry which is preliminary data.</text>
</comment>
<accession>A0A844Z0P0</accession>